<evidence type="ECO:0000313" key="2">
    <source>
        <dbReference type="EMBL" id="CAH0108747.1"/>
    </source>
</evidence>
<evidence type="ECO:0000313" key="3">
    <source>
        <dbReference type="Proteomes" id="UP000789390"/>
    </source>
</evidence>
<dbReference type="PROSITE" id="PS50011">
    <property type="entry name" value="PROTEIN_KINASE_DOM"/>
    <property type="match status" value="1"/>
</dbReference>
<dbReference type="GO" id="GO:1990604">
    <property type="term" value="C:IRE1-TRAF2-ASK1 complex"/>
    <property type="evidence" value="ECO:0007669"/>
    <property type="project" value="TreeGrafter"/>
</dbReference>
<gene>
    <name evidence="2" type="ORF">DGAL_LOCUS12148</name>
</gene>
<dbReference type="InterPro" id="IPR011009">
    <property type="entry name" value="Kinase-like_dom_sf"/>
</dbReference>
<proteinExistence type="predicted"/>
<dbReference type="SUPFAM" id="SSF56112">
    <property type="entry name" value="Protein kinase-like (PK-like)"/>
    <property type="match status" value="1"/>
</dbReference>
<dbReference type="PANTHER" id="PTHR13954">
    <property type="entry name" value="IRE1-RELATED"/>
    <property type="match status" value="1"/>
</dbReference>
<accession>A0A8J2RZZ1</accession>
<evidence type="ECO:0000259" key="1">
    <source>
        <dbReference type="PROSITE" id="PS50011"/>
    </source>
</evidence>
<dbReference type="InterPro" id="IPR045133">
    <property type="entry name" value="IRE1/2-like"/>
</dbReference>
<protein>
    <recommendedName>
        <fullName evidence="1">Protein kinase domain-containing protein</fullName>
    </recommendedName>
</protein>
<dbReference type="EMBL" id="CAKKLH010000287">
    <property type="protein sequence ID" value="CAH0108747.1"/>
    <property type="molecule type" value="Genomic_DNA"/>
</dbReference>
<feature type="domain" description="Protein kinase" evidence="1">
    <location>
        <begin position="1"/>
        <end position="116"/>
    </location>
</feature>
<reference evidence="2" key="1">
    <citation type="submission" date="2021-11" db="EMBL/GenBank/DDBJ databases">
        <authorList>
            <person name="Schell T."/>
        </authorList>
    </citation>
    <scope>NUCLEOTIDE SEQUENCE</scope>
    <source>
        <strain evidence="2">M5</strain>
    </source>
</reference>
<comment type="caution">
    <text evidence="2">The sequence shown here is derived from an EMBL/GenBank/DDBJ whole genome shotgun (WGS) entry which is preliminary data.</text>
</comment>
<dbReference type="OrthoDB" id="4062651at2759"/>
<dbReference type="GO" id="GO:0004674">
    <property type="term" value="F:protein serine/threonine kinase activity"/>
    <property type="evidence" value="ECO:0007669"/>
    <property type="project" value="InterPro"/>
</dbReference>
<dbReference type="InterPro" id="IPR000719">
    <property type="entry name" value="Prot_kinase_dom"/>
</dbReference>
<sequence length="119" mass="13317">MRSGVKGNQKFFSPELLELADQQAKSSTSIAHQRSNVSSDVFALGCLFHSYLTKGKHPFSDSRGSFFIPVNVLEGKSNLDEQINPDFRSIINGMILSNPDIRWSLDVVELKLKPHLTKI</sequence>
<dbReference type="AlphaFoldDB" id="A0A8J2RZZ1"/>
<dbReference type="Gene3D" id="1.10.510.10">
    <property type="entry name" value="Transferase(Phosphotransferase) domain 1"/>
    <property type="match status" value="1"/>
</dbReference>
<dbReference type="Proteomes" id="UP000789390">
    <property type="component" value="Unassembled WGS sequence"/>
</dbReference>
<dbReference type="GO" id="GO:0005524">
    <property type="term" value="F:ATP binding"/>
    <property type="evidence" value="ECO:0007669"/>
    <property type="project" value="InterPro"/>
</dbReference>
<dbReference type="PANTHER" id="PTHR13954:SF6">
    <property type="entry name" value="NON-SPECIFIC SERINE_THREONINE PROTEIN KINASE"/>
    <property type="match status" value="1"/>
</dbReference>
<dbReference type="GO" id="GO:0004521">
    <property type="term" value="F:RNA endonuclease activity"/>
    <property type="evidence" value="ECO:0007669"/>
    <property type="project" value="InterPro"/>
</dbReference>
<keyword evidence="3" id="KW-1185">Reference proteome</keyword>
<dbReference type="GO" id="GO:0051082">
    <property type="term" value="F:unfolded protein binding"/>
    <property type="evidence" value="ECO:0007669"/>
    <property type="project" value="TreeGrafter"/>
</dbReference>
<organism evidence="2 3">
    <name type="scientific">Daphnia galeata</name>
    <dbReference type="NCBI Taxonomy" id="27404"/>
    <lineage>
        <taxon>Eukaryota</taxon>
        <taxon>Metazoa</taxon>
        <taxon>Ecdysozoa</taxon>
        <taxon>Arthropoda</taxon>
        <taxon>Crustacea</taxon>
        <taxon>Branchiopoda</taxon>
        <taxon>Diplostraca</taxon>
        <taxon>Cladocera</taxon>
        <taxon>Anomopoda</taxon>
        <taxon>Daphniidae</taxon>
        <taxon>Daphnia</taxon>
    </lineage>
</organism>
<name>A0A8J2RZZ1_9CRUS</name>
<dbReference type="GO" id="GO:0070059">
    <property type="term" value="P:intrinsic apoptotic signaling pathway in response to endoplasmic reticulum stress"/>
    <property type="evidence" value="ECO:0007669"/>
    <property type="project" value="TreeGrafter"/>
</dbReference>
<dbReference type="GO" id="GO:0036498">
    <property type="term" value="P:IRE1-mediated unfolded protein response"/>
    <property type="evidence" value="ECO:0007669"/>
    <property type="project" value="TreeGrafter"/>
</dbReference>